<evidence type="ECO:0000256" key="4">
    <source>
        <dbReference type="ARBA" id="ARBA00023212"/>
    </source>
</evidence>
<evidence type="ECO:0000313" key="7">
    <source>
        <dbReference type="EMBL" id="KAK7059520.1"/>
    </source>
</evidence>
<proteinExistence type="inferred from homology"/>
<evidence type="ECO:0000313" key="8">
    <source>
        <dbReference type="Proteomes" id="UP001362999"/>
    </source>
</evidence>
<feature type="region of interest" description="Disordered" evidence="5">
    <location>
        <begin position="396"/>
        <end position="463"/>
    </location>
</feature>
<evidence type="ECO:0000259" key="6">
    <source>
        <dbReference type="Pfam" id="PF06886"/>
    </source>
</evidence>
<feature type="region of interest" description="Disordered" evidence="5">
    <location>
        <begin position="479"/>
        <end position="630"/>
    </location>
</feature>
<keyword evidence="3" id="KW-0963">Cytoplasm</keyword>
<feature type="compositionally biased region" description="Low complexity" evidence="5">
    <location>
        <begin position="228"/>
        <end position="245"/>
    </location>
</feature>
<dbReference type="AlphaFoldDB" id="A0AAW0E633"/>
<dbReference type="GO" id="GO:0005856">
    <property type="term" value="C:cytoskeleton"/>
    <property type="evidence" value="ECO:0007669"/>
    <property type="project" value="UniProtKB-SubCell"/>
</dbReference>
<feature type="region of interest" description="Disordered" evidence="5">
    <location>
        <begin position="331"/>
        <end position="373"/>
    </location>
</feature>
<feature type="compositionally biased region" description="Polar residues" evidence="5">
    <location>
        <begin position="81"/>
        <end position="103"/>
    </location>
</feature>
<feature type="domain" description="TPX2 C-terminal" evidence="6">
    <location>
        <begin position="658"/>
        <end position="727"/>
    </location>
</feature>
<protein>
    <recommendedName>
        <fullName evidence="6">TPX2 C-terminal domain-containing protein</fullName>
    </recommendedName>
</protein>
<feature type="region of interest" description="Disordered" evidence="5">
    <location>
        <begin position="126"/>
        <end position="292"/>
    </location>
</feature>
<name>A0AAW0E633_9AGAR</name>
<feature type="compositionally biased region" description="Basic and acidic residues" evidence="5">
    <location>
        <begin position="180"/>
        <end position="191"/>
    </location>
</feature>
<dbReference type="Pfam" id="PF06886">
    <property type="entry name" value="TPX2"/>
    <property type="match status" value="1"/>
</dbReference>
<evidence type="ECO:0000256" key="5">
    <source>
        <dbReference type="SAM" id="MobiDB-lite"/>
    </source>
</evidence>
<evidence type="ECO:0000256" key="2">
    <source>
        <dbReference type="ARBA" id="ARBA00005885"/>
    </source>
</evidence>
<feature type="compositionally biased region" description="Low complexity" evidence="5">
    <location>
        <begin position="592"/>
        <end position="621"/>
    </location>
</feature>
<feature type="region of interest" description="Disordered" evidence="5">
    <location>
        <begin position="81"/>
        <end position="112"/>
    </location>
</feature>
<keyword evidence="4" id="KW-0206">Cytoskeleton</keyword>
<comment type="caution">
    <text evidence="7">The sequence shown here is derived from an EMBL/GenBank/DDBJ whole genome shotgun (WGS) entry which is preliminary data.</text>
</comment>
<evidence type="ECO:0000256" key="3">
    <source>
        <dbReference type="ARBA" id="ARBA00022490"/>
    </source>
</evidence>
<sequence length="733" mass="77137">MPGSDLSLRHLPALSDASFSFQIPADSGDDLLHGDSEDFFGGGTSLMGSPLVPRNVVDAPMTLVDPQATPVVSKPVVARGTQKSAKSLLSTTRPNIQAPTATHTAVKAPKSIPATEMKTRFVLGAATPRTGALIDSEPKDAQESMPRSKEPDAASSSKEKSLAVNLSSDELLSHLPNDSPIDRGSSKDAEPVKAAPPADRSLERKNPSLPEVDKPAKLSAPKSKKVEAATTVVKQKSATTTSTSSNPVKPKPKSATTITFATTKARDAAKTAHPANLEPPAKNQHAEPDSGGIAGRLLMYGAQMMIPSFSESGSDNSASLNFNSNSDVAMADNNILPSPPAGPGAVGEVLSGDDDISPHRSAPSFTDNRMEGVDVDTNLEKPCGLEVLDWEVDGSVPQVDPLMSSSNSRDGGPLTLSQLSPRKPTQESSGQSGERAASPIRPAVKRPSPSAAAAGVEDGGVRSKKRVVSAGVGVGLPSTAAAESVIVARPPPTRSVRGRGRGGVRTVSAPVHAVRKQPVRKPSEGPGKPARATQRAVSSTSSSTASSKSSSTVLPRTAVVSAAPKIRKLPDASSASSSSSSVATHSTRKVPTPTTTSQSQESSTSSTGTSHSSEDSSQQQTNAKPYKIPDFKSMHASLAAQGALRRSQLAPTVPVPLAFSTDMRARERELFDEKVREKEREVEVAREVQWREREEEEMREITELRRKAVPKAHEVPEWYKEAPKTKKSHELGQ</sequence>
<keyword evidence="8" id="KW-1185">Reference proteome</keyword>
<feature type="compositionally biased region" description="Low complexity" evidence="5">
    <location>
        <begin position="538"/>
        <end position="552"/>
    </location>
</feature>
<feature type="compositionally biased region" description="Polar residues" evidence="5">
    <location>
        <begin position="403"/>
        <end position="420"/>
    </location>
</feature>
<comment type="subcellular location">
    <subcellularLocation>
        <location evidence="1">Cytoplasm</location>
        <location evidence="1">Cytoskeleton</location>
    </subcellularLocation>
</comment>
<feature type="compositionally biased region" description="Basic and acidic residues" evidence="5">
    <location>
        <begin position="200"/>
        <end position="216"/>
    </location>
</feature>
<dbReference type="EMBL" id="JAWWNJ010000003">
    <property type="protein sequence ID" value="KAK7059520.1"/>
    <property type="molecule type" value="Genomic_DNA"/>
</dbReference>
<dbReference type="Proteomes" id="UP001362999">
    <property type="component" value="Unassembled WGS sequence"/>
</dbReference>
<feature type="compositionally biased region" description="Basic and acidic residues" evidence="5">
    <location>
        <begin position="136"/>
        <end position="161"/>
    </location>
</feature>
<feature type="compositionally biased region" description="Low complexity" evidence="5">
    <location>
        <begin position="572"/>
        <end position="581"/>
    </location>
</feature>
<reference evidence="7 8" key="1">
    <citation type="journal article" date="2024" name="J Genomics">
        <title>Draft genome sequencing and assembly of Favolaschia claudopus CIRM-BRFM 2984 isolated from oak limbs.</title>
        <authorList>
            <person name="Navarro D."/>
            <person name="Drula E."/>
            <person name="Chaduli D."/>
            <person name="Cazenave R."/>
            <person name="Ahrendt S."/>
            <person name="Wang J."/>
            <person name="Lipzen A."/>
            <person name="Daum C."/>
            <person name="Barry K."/>
            <person name="Grigoriev I.V."/>
            <person name="Favel A."/>
            <person name="Rosso M.N."/>
            <person name="Martin F."/>
        </authorList>
    </citation>
    <scope>NUCLEOTIDE SEQUENCE [LARGE SCALE GENOMIC DNA]</scope>
    <source>
        <strain evidence="7 8">CIRM-BRFM 2984</strain>
    </source>
</reference>
<organism evidence="7 8">
    <name type="scientific">Favolaschia claudopus</name>
    <dbReference type="NCBI Taxonomy" id="2862362"/>
    <lineage>
        <taxon>Eukaryota</taxon>
        <taxon>Fungi</taxon>
        <taxon>Dikarya</taxon>
        <taxon>Basidiomycota</taxon>
        <taxon>Agaricomycotina</taxon>
        <taxon>Agaricomycetes</taxon>
        <taxon>Agaricomycetidae</taxon>
        <taxon>Agaricales</taxon>
        <taxon>Marasmiineae</taxon>
        <taxon>Mycenaceae</taxon>
        <taxon>Favolaschia</taxon>
    </lineage>
</organism>
<comment type="similarity">
    <text evidence="2">Belongs to the TPX2 family.</text>
</comment>
<evidence type="ECO:0000256" key="1">
    <source>
        <dbReference type="ARBA" id="ARBA00004245"/>
    </source>
</evidence>
<gene>
    <name evidence="7" type="ORF">R3P38DRAFT_3251861</name>
</gene>
<dbReference type="InterPro" id="IPR027329">
    <property type="entry name" value="TPX2_C"/>
</dbReference>
<accession>A0AAW0E633</accession>